<feature type="region of interest" description="Disordered" evidence="2">
    <location>
        <begin position="384"/>
        <end position="403"/>
    </location>
</feature>
<feature type="domain" description="PLD phosphodiesterase" evidence="3">
    <location>
        <begin position="589"/>
        <end position="615"/>
    </location>
</feature>
<dbReference type="Proteomes" id="UP000248482">
    <property type="component" value="Unplaced"/>
</dbReference>
<dbReference type="Pfam" id="PF13918">
    <property type="entry name" value="PLDc_3"/>
    <property type="match status" value="1"/>
</dbReference>
<dbReference type="GO" id="GO:0003824">
    <property type="term" value="F:catalytic activity"/>
    <property type="evidence" value="ECO:0007669"/>
    <property type="project" value="InterPro"/>
</dbReference>
<dbReference type="STRING" id="391180.A0A2Y9JNP5"/>
<evidence type="ECO:0000256" key="1">
    <source>
        <dbReference type="ARBA" id="ARBA00008664"/>
    </source>
</evidence>
<name>A0A2Y9JNP5_ENHLU</name>
<dbReference type="Gene3D" id="3.30.870.10">
    <property type="entry name" value="Endonuclease Chain A"/>
    <property type="match status" value="2"/>
</dbReference>
<comment type="similarity">
    <text evidence="1">Belongs to the phospholipase D family.</text>
</comment>
<dbReference type="GO" id="GO:0002244">
    <property type="term" value="P:hematopoietic progenitor cell differentiation"/>
    <property type="evidence" value="ECO:0007669"/>
    <property type="project" value="TreeGrafter"/>
</dbReference>
<dbReference type="PANTHER" id="PTHR10185:SF8">
    <property type="entry name" value="5'-3' EXONUCLEASE PLD4"/>
    <property type="match status" value="1"/>
</dbReference>
<dbReference type="GO" id="GO:0045335">
    <property type="term" value="C:phagocytic vesicle"/>
    <property type="evidence" value="ECO:0007669"/>
    <property type="project" value="TreeGrafter"/>
</dbReference>
<dbReference type="Pfam" id="PF00614">
    <property type="entry name" value="PLDc"/>
    <property type="match status" value="1"/>
</dbReference>
<dbReference type="CTD" id="122618"/>
<dbReference type="GO" id="GO:0005783">
    <property type="term" value="C:endoplasmic reticulum"/>
    <property type="evidence" value="ECO:0007669"/>
    <property type="project" value="TreeGrafter"/>
</dbReference>
<evidence type="ECO:0000313" key="4">
    <source>
        <dbReference type="Proteomes" id="UP000248482"/>
    </source>
</evidence>
<dbReference type="InterPro" id="IPR001736">
    <property type="entry name" value="PLipase_D/transphosphatidylase"/>
</dbReference>
<evidence type="ECO:0000313" key="5">
    <source>
        <dbReference type="RefSeq" id="XP_022361174.1"/>
    </source>
</evidence>
<protein>
    <submittedName>
        <fullName evidence="5">Phospholipase D4 isoform X1</fullName>
    </submittedName>
</protein>
<evidence type="ECO:0000259" key="3">
    <source>
        <dbReference type="PROSITE" id="PS50035"/>
    </source>
</evidence>
<dbReference type="SMART" id="SM00155">
    <property type="entry name" value="PLDc"/>
    <property type="match status" value="2"/>
</dbReference>
<accession>A0A2Y9JNP5</accession>
<evidence type="ECO:0000256" key="2">
    <source>
        <dbReference type="SAM" id="MobiDB-lite"/>
    </source>
</evidence>
<dbReference type="PROSITE" id="PS50035">
    <property type="entry name" value="PLD"/>
    <property type="match status" value="2"/>
</dbReference>
<dbReference type="SUPFAM" id="SSF56024">
    <property type="entry name" value="Phospholipase D/nuclease"/>
    <property type="match status" value="2"/>
</dbReference>
<dbReference type="GO" id="GO:0032588">
    <property type="term" value="C:trans-Golgi network membrane"/>
    <property type="evidence" value="ECO:0007669"/>
    <property type="project" value="TreeGrafter"/>
</dbReference>
<organism evidence="4 5">
    <name type="scientific">Enhydra lutris kenyoni</name>
    <name type="common">northern sea otter</name>
    <dbReference type="NCBI Taxonomy" id="391180"/>
    <lineage>
        <taxon>Eukaryota</taxon>
        <taxon>Metazoa</taxon>
        <taxon>Chordata</taxon>
        <taxon>Craniata</taxon>
        <taxon>Vertebrata</taxon>
        <taxon>Euteleostomi</taxon>
        <taxon>Mammalia</taxon>
        <taxon>Eutheria</taxon>
        <taxon>Laurasiatheria</taxon>
        <taxon>Carnivora</taxon>
        <taxon>Caniformia</taxon>
        <taxon>Musteloidea</taxon>
        <taxon>Mustelidae</taxon>
        <taxon>Lutrinae</taxon>
        <taxon>Enhydra</taxon>
    </lineage>
</organism>
<reference evidence="5" key="1">
    <citation type="submission" date="2025-08" db="UniProtKB">
        <authorList>
            <consortium name="RefSeq"/>
        </authorList>
    </citation>
    <scope>IDENTIFICATION</scope>
    <source>
        <tissue evidence="5">Blood</tissue>
    </source>
</reference>
<dbReference type="GO" id="GO:0006909">
    <property type="term" value="P:phagocytosis"/>
    <property type="evidence" value="ECO:0007669"/>
    <property type="project" value="TreeGrafter"/>
</dbReference>
<dbReference type="RefSeq" id="XP_022361174.1">
    <property type="nucleotide sequence ID" value="XM_022505466.1"/>
</dbReference>
<dbReference type="PANTHER" id="PTHR10185">
    <property type="entry name" value="PHOSPHOLIPASE D - RELATED"/>
    <property type="match status" value="1"/>
</dbReference>
<dbReference type="FunFam" id="3.30.870.10:FF:000019">
    <property type="entry name" value="phospholipase D3 isoform X1"/>
    <property type="match status" value="1"/>
</dbReference>
<dbReference type="KEGG" id="elk:111148687"/>
<sequence length="673" mass="73639">MKAKAVPWEVLRVLAVLWLGAVALAYVLWQVYLPPTSGQLHPEEGPTSFPGQGSSRAWEPRRGEAAPQPQDACRLVLVESTPRDLPAAAGSPSAQPLAQAWLQLLDAAQHSIHVASFYWSLTGADIGVNDSSSQLGEALLWKLERLLDRNISLAVATNSPSLAKNSTDLRVLAARGAQVRFVPLRKLTGGVLHSKFWVVDGRHVYLGSANMDWRALTQVSPEGRETHQGLVRCPRSRGLVMSRAARGGTGWGVALVHGTGAGSGVWEACTAPALAPRTVVLPVGRRCSLCTRETCVPEGKAKHEKPAREGWQQTQPCRPSVAGQGRDERLLLGIFCFCGNKRGCCLDGGYNVQDEQGPRHPCSSCELTVRHTVCPDSCGGAASAGWGRSVPGQRPARRSRRPAPQVKELGAVIYNCSRLALDLERTFQTYWVLGAPRAVLPRAWPRSFSSHINRFRPLRGHFDGVPTTAYFSASPPALCPHGRTRDLEALLAVVRDAREFIYVSVMEYFPSTRFSHPARYWPVLDTALRTAAFNRGVRVRLLVSCWPHTDPSMFPDLRSLQAFSNPAAGVSVDVKVFIVPVGNHSNIPFSRVSHSKFMVTEKAAYIGTSNWSEDYFSSTSGVGLVVSQRAPRGRPGLLTAQEQLRRLFERDWDSRYAVGLDAQAQGQDCAWRG</sequence>
<gene>
    <name evidence="5" type="primary">LOC111148687</name>
</gene>
<dbReference type="GeneID" id="111148687"/>
<dbReference type="GO" id="GO:0005634">
    <property type="term" value="C:nucleus"/>
    <property type="evidence" value="ECO:0007669"/>
    <property type="project" value="TreeGrafter"/>
</dbReference>
<dbReference type="InterPro" id="IPR032803">
    <property type="entry name" value="PLDc_3"/>
</dbReference>
<feature type="domain" description="PLD phosphodiesterase" evidence="3">
    <location>
        <begin position="188"/>
        <end position="215"/>
    </location>
</feature>
<dbReference type="AlphaFoldDB" id="A0A2Y9JNP5"/>
<proteinExistence type="inferred from homology"/>
<dbReference type="InterPro" id="IPR050874">
    <property type="entry name" value="Diverse_PLD-related"/>
</dbReference>
<feature type="region of interest" description="Disordered" evidence="2">
    <location>
        <begin position="40"/>
        <end position="66"/>
    </location>
</feature>
<dbReference type="OrthoDB" id="1923775at2759"/>
<keyword evidence="4" id="KW-1185">Reference proteome</keyword>